<dbReference type="PANTHER" id="PTHR36886:SF3">
    <property type="entry name" value="PROTEIN FRIGIDA-ESSENTIAL 1"/>
    <property type="match status" value="1"/>
</dbReference>
<keyword evidence="1 4" id="KW-0479">Metal-binding</keyword>
<dbReference type="Gene3D" id="4.10.1000.10">
    <property type="entry name" value="Zinc finger, CCCH-type"/>
    <property type="match status" value="1"/>
</dbReference>
<dbReference type="GO" id="GO:0008270">
    <property type="term" value="F:zinc ion binding"/>
    <property type="evidence" value="ECO:0007669"/>
    <property type="project" value="UniProtKB-KW"/>
</dbReference>
<dbReference type="AlphaFoldDB" id="A0A2I0B4Y7"/>
<feature type="zinc finger region" description="C3H1-type" evidence="4">
    <location>
        <begin position="178"/>
        <end position="205"/>
    </location>
</feature>
<accession>A0A2I0B4Y7</accession>
<dbReference type="STRING" id="1088818.A0A2I0B4Y7"/>
<feature type="region of interest" description="Disordered" evidence="5">
    <location>
        <begin position="136"/>
        <end position="176"/>
    </location>
</feature>
<name>A0A2I0B4Y7_9ASPA</name>
<keyword evidence="8" id="KW-1185">Reference proteome</keyword>
<evidence type="ECO:0000256" key="5">
    <source>
        <dbReference type="SAM" id="MobiDB-lite"/>
    </source>
</evidence>
<proteinExistence type="predicted"/>
<dbReference type="Proteomes" id="UP000236161">
    <property type="component" value="Unassembled WGS sequence"/>
</dbReference>
<dbReference type="SUPFAM" id="SSF90229">
    <property type="entry name" value="CCCH zinc finger"/>
    <property type="match status" value="1"/>
</dbReference>
<evidence type="ECO:0000256" key="4">
    <source>
        <dbReference type="PROSITE-ProRule" id="PRU00723"/>
    </source>
</evidence>
<reference evidence="7 8" key="1">
    <citation type="journal article" date="2017" name="Nature">
        <title>The Apostasia genome and the evolution of orchids.</title>
        <authorList>
            <person name="Zhang G.Q."/>
            <person name="Liu K.W."/>
            <person name="Li Z."/>
            <person name="Lohaus R."/>
            <person name="Hsiao Y.Y."/>
            <person name="Niu S.C."/>
            <person name="Wang J.Y."/>
            <person name="Lin Y.C."/>
            <person name="Xu Q."/>
            <person name="Chen L.J."/>
            <person name="Yoshida K."/>
            <person name="Fujiwara S."/>
            <person name="Wang Z.W."/>
            <person name="Zhang Y.Q."/>
            <person name="Mitsuda N."/>
            <person name="Wang M."/>
            <person name="Liu G.H."/>
            <person name="Pecoraro L."/>
            <person name="Huang H.X."/>
            <person name="Xiao X.J."/>
            <person name="Lin M."/>
            <person name="Wu X.Y."/>
            <person name="Wu W.L."/>
            <person name="Chen Y.Y."/>
            <person name="Chang S.B."/>
            <person name="Sakamoto S."/>
            <person name="Ohme-Takagi M."/>
            <person name="Yagi M."/>
            <person name="Zeng S.J."/>
            <person name="Shen C.Y."/>
            <person name="Yeh C.M."/>
            <person name="Luo Y.B."/>
            <person name="Tsai W.C."/>
            <person name="Van de Peer Y."/>
            <person name="Liu Z.J."/>
        </authorList>
    </citation>
    <scope>NUCLEOTIDE SEQUENCE [LARGE SCALE GENOMIC DNA]</scope>
    <source>
        <strain evidence="8">cv. Shenzhen</strain>
        <tissue evidence="7">Stem</tissue>
    </source>
</reference>
<evidence type="ECO:0000259" key="6">
    <source>
        <dbReference type="PROSITE" id="PS50103"/>
    </source>
</evidence>
<sequence>MVKSLEVDKDVKLVSCPMMNDNAEKLHAQGPSLKVSKSNGINDASIAKVSSAVVAKDIQYVEDEYLPTVDEKCKGHHLEKENQKKASNLGKSDLKNHQSHLSLDCGDIKTVRDHKIDVTMEVGGMRDSKMVKYDVSEKVDSPQLGRTDSLDSSLRCGHTPLRRPRSPSPRASHDNMNKKPAMICQFYAKGWCIKGKLCKFLHQNDGNVTADQQAKEDKAGLSLTGNSLGSKGSENIVEEPRIISPSLVETNKAGSSECNTFLQRAFVPAYGTGSHESSYENTTFHGARQTRDVFFDKYRHHLDNYSSDSWQYQNSGKPLVYGSTEDIDGTCKHRKFPNQETHSLLGFQGSLNSGLSSSYQLSDHNFSRAATSSNRGSTPSADCIEGHNSFDFDRGCHRSRSASLTRNFSPYRGLAHHNVLDDPLSWQKTKTEYDAWEPSQPFRPSFSLVTSNISSPQSQYDPILDSIEPESARGHSIPTSMPATTNNMLHASGNAFSQTYEGALARNTSLHDSDVFGAVDIISESSKLKGERYMIDDEKVLKQDNPMERLNSKAAKAGGALRNPIDQSRRSKESKAYKAFNASLVDFVKELLKPWWREGCLSKDAHKSIVKKSAEKVLSALPSHQIPSSPEAINQYLTASRPKLTKLVEGYVEKYVNS</sequence>
<keyword evidence="3 4" id="KW-0862">Zinc</keyword>
<evidence type="ECO:0000256" key="3">
    <source>
        <dbReference type="ARBA" id="ARBA00022833"/>
    </source>
</evidence>
<evidence type="ECO:0000256" key="2">
    <source>
        <dbReference type="ARBA" id="ARBA00022771"/>
    </source>
</evidence>
<evidence type="ECO:0000313" key="7">
    <source>
        <dbReference type="EMBL" id="PKA62841.1"/>
    </source>
</evidence>
<dbReference type="InterPro" id="IPR000571">
    <property type="entry name" value="Znf_CCCH"/>
</dbReference>
<keyword evidence="2 4" id="KW-0863">Zinc-finger</keyword>
<protein>
    <submittedName>
        <fullName evidence="7">Zinc finger CCCH domain-containing protein 27</fullName>
    </submittedName>
</protein>
<feature type="domain" description="C3H1-type" evidence="6">
    <location>
        <begin position="178"/>
        <end position="205"/>
    </location>
</feature>
<dbReference type="EMBL" id="KZ451913">
    <property type="protein sequence ID" value="PKA62841.1"/>
    <property type="molecule type" value="Genomic_DNA"/>
</dbReference>
<gene>
    <name evidence="7" type="primary">FES1</name>
    <name evidence="7" type="ORF">AXF42_Ash019424</name>
</gene>
<organism evidence="7 8">
    <name type="scientific">Apostasia shenzhenica</name>
    <dbReference type="NCBI Taxonomy" id="1088818"/>
    <lineage>
        <taxon>Eukaryota</taxon>
        <taxon>Viridiplantae</taxon>
        <taxon>Streptophyta</taxon>
        <taxon>Embryophyta</taxon>
        <taxon>Tracheophyta</taxon>
        <taxon>Spermatophyta</taxon>
        <taxon>Magnoliopsida</taxon>
        <taxon>Liliopsida</taxon>
        <taxon>Asparagales</taxon>
        <taxon>Orchidaceae</taxon>
        <taxon>Apostasioideae</taxon>
        <taxon>Apostasia</taxon>
    </lineage>
</organism>
<dbReference type="InterPro" id="IPR036855">
    <property type="entry name" value="Znf_CCCH_sf"/>
</dbReference>
<dbReference type="OrthoDB" id="1935339at2759"/>
<dbReference type="InterPro" id="IPR052650">
    <property type="entry name" value="Zinc_finger_CCCH"/>
</dbReference>
<dbReference type="PANTHER" id="PTHR36886">
    <property type="entry name" value="PROTEIN FRIGIDA-ESSENTIAL 1"/>
    <property type="match status" value="1"/>
</dbReference>
<evidence type="ECO:0000256" key="1">
    <source>
        <dbReference type="ARBA" id="ARBA00022723"/>
    </source>
</evidence>
<evidence type="ECO:0000313" key="8">
    <source>
        <dbReference type="Proteomes" id="UP000236161"/>
    </source>
</evidence>
<dbReference type="PROSITE" id="PS50103">
    <property type="entry name" value="ZF_C3H1"/>
    <property type="match status" value="1"/>
</dbReference>